<dbReference type="RefSeq" id="WP_167474891.1">
    <property type="nucleotide sequence ID" value="NZ_CP046172.1"/>
</dbReference>
<sequence>MNSLDTHPRGGIRAAEPPRCGARGMTVFGTGVDCYLANRPTFESPHNYQTLLDIELDERGRRALGTDRRIGYDGTHTFEPEFFPIAELDPRAARPRTRFRGTLVRGRAERGGIPIAREVTATVRTVMYFAELDPCGAGRVPTHLCFGRGGRLYLAHRIARRPSFDQIVSVRFVPGTRTDLVGSPLSEHAAEPTFERAQPIILGRRGFGGNRLRVREVAVAAFYAVESSADTSGFLVELEVGRQIHLEVADLS</sequence>
<dbReference type="AlphaFoldDB" id="A0A6G9YGJ7"/>
<keyword evidence="2" id="KW-1185">Reference proteome</keyword>
<protein>
    <submittedName>
        <fullName evidence="1">Uncharacterized protein</fullName>
    </submittedName>
</protein>
<evidence type="ECO:0000313" key="2">
    <source>
        <dbReference type="Proteomes" id="UP000503540"/>
    </source>
</evidence>
<evidence type="ECO:0000313" key="1">
    <source>
        <dbReference type="EMBL" id="QIS12176.1"/>
    </source>
</evidence>
<dbReference type="KEGG" id="nah:F5544_21565"/>
<name>A0A6G9YGJ7_9NOCA</name>
<reference evidence="1 2" key="1">
    <citation type="journal article" date="2019" name="ACS Chem. Biol.">
        <title>Identification and Mobilization of a Cryptic Antibiotic Biosynthesis Gene Locus from a Human-Pathogenic Nocardia Isolate.</title>
        <authorList>
            <person name="Herisse M."/>
            <person name="Ishida K."/>
            <person name="Porter J.L."/>
            <person name="Howden B."/>
            <person name="Hertweck C."/>
            <person name="Stinear T.P."/>
            <person name="Pidot S.J."/>
        </authorList>
    </citation>
    <scope>NUCLEOTIDE SEQUENCE [LARGE SCALE GENOMIC DNA]</scope>
    <source>
        <strain evidence="1 2">AUSMDU00012717</strain>
    </source>
</reference>
<dbReference type="Proteomes" id="UP000503540">
    <property type="component" value="Chromosome"/>
</dbReference>
<dbReference type="EMBL" id="CP046172">
    <property type="protein sequence ID" value="QIS12176.1"/>
    <property type="molecule type" value="Genomic_DNA"/>
</dbReference>
<organism evidence="1 2">
    <name type="scientific">Nocardia arthritidis</name>
    <dbReference type="NCBI Taxonomy" id="228602"/>
    <lineage>
        <taxon>Bacteria</taxon>
        <taxon>Bacillati</taxon>
        <taxon>Actinomycetota</taxon>
        <taxon>Actinomycetes</taxon>
        <taxon>Mycobacteriales</taxon>
        <taxon>Nocardiaceae</taxon>
        <taxon>Nocardia</taxon>
    </lineage>
</organism>
<accession>A0A6G9YGJ7</accession>
<gene>
    <name evidence="1" type="ORF">F5544_21565</name>
</gene>
<proteinExistence type="predicted"/>